<dbReference type="PROSITE" id="PS50977">
    <property type="entry name" value="HTH_TETR_2"/>
    <property type="match status" value="1"/>
</dbReference>
<keyword evidence="6" id="KW-1185">Reference proteome</keyword>
<dbReference type="InterPro" id="IPR050109">
    <property type="entry name" value="HTH-type_TetR-like_transc_reg"/>
</dbReference>
<name>A0A2P7QWG3_9SPHN</name>
<dbReference type="PANTHER" id="PTHR30328">
    <property type="entry name" value="TRANSCRIPTIONAL REPRESSOR"/>
    <property type="match status" value="1"/>
</dbReference>
<keyword evidence="1 2" id="KW-0238">DNA-binding</keyword>
<dbReference type="InterPro" id="IPR036271">
    <property type="entry name" value="Tet_transcr_reg_TetR-rel_C_sf"/>
</dbReference>
<dbReference type="Pfam" id="PF17938">
    <property type="entry name" value="TetR_C_29"/>
    <property type="match status" value="1"/>
</dbReference>
<dbReference type="SUPFAM" id="SSF46689">
    <property type="entry name" value="Homeodomain-like"/>
    <property type="match status" value="1"/>
</dbReference>
<dbReference type="Proteomes" id="UP000241167">
    <property type="component" value="Unassembled WGS sequence"/>
</dbReference>
<dbReference type="InterPro" id="IPR001647">
    <property type="entry name" value="HTH_TetR"/>
</dbReference>
<proteinExistence type="predicted"/>
<dbReference type="InterPro" id="IPR009057">
    <property type="entry name" value="Homeodomain-like_sf"/>
</dbReference>
<dbReference type="EMBL" id="PXYI01000002">
    <property type="protein sequence ID" value="PSJ42312.1"/>
    <property type="molecule type" value="Genomic_DNA"/>
</dbReference>
<dbReference type="AlphaFoldDB" id="A0A2P7QWG3"/>
<feature type="domain" description="HTH tetR-type" evidence="4">
    <location>
        <begin position="36"/>
        <end position="96"/>
    </location>
</feature>
<evidence type="ECO:0000256" key="1">
    <source>
        <dbReference type="ARBA" id="ARBA00023125"/>
    </source>
</evidence>
<evidence type="ECO:0000313" key="5">
    <source>
        <dbReference type="EMBL" id="PSJ42312.1"/>
    </source>
</evidence>
<protein>
    <submittedName>
        <fullName evidence="5">TetR family transcriptional regulator</fullName>
    </submittedName>
</protein>
<accession>A0A2P7QWG3</accession>
<feature type="DNA-binding region" description="H-T-H motif" evidence="2">
    <location>
        <begin position="59"/>
        <end position="78"/>
    </location>
</feature>
<evidence type="ECO:0000259" key="4">
    <source>
        <dbReference type="PROSITE" id="PS50977"/>
    </source>
</evidence>
<feature type="region of interest" description="Disordered" evidence="3">
    <location>
        <begin position="1"/>
        <end position="38"/>
    </location>
</feature>
<dbReference type="OrthoDB" id="2356263at2"/>
<evidence type="ECO:0000256" key="2">
    <source>
        <dbReference type="PROSITE-ProRule" id="PRU00335"/>
    </source>
</evidence>
<dbReference type="InterPro" id="IPR041474">
    <property type="entry name" value="NicS_C"/>
</dbReference>
<evidence type="ECO:0000256" key="3">
    <source>
        <dbReference type="SAM" id="MobiDB-lite"/>
    </source>
</evidence>
<organism evidence="5 6">
    <name type="scientific">Allosphingosinicella deserti</name>
    <dbReference type="NCBI Taxonomy" id="2116704"/>
    <lineage>
        <taxon>Bacteria</taxon>
        <taxon>Pseudomonadati</taxon>
        <taxon>Pseudomonadota</taxon>
        <taxon>Alphaproteobacteria</taxon>
        <taxon>Sphingomonadales</taxon>
        <taxon>Sphingomonadaceae</taxon>
        <taxon>Allosphingosinicella</taxon>
    </lineage>
</organism>
<dbReference type="SUPFAM" id="SSF48498">
    <property type="entry name" value="Tetracyclin repressor-like, C-terminal domain"/>
    <property type="match status" value="1"/>
</dbReference>
<dbReference type="Pfam" id="PF00440">
    <property type="entry name" value="TetR_N"/>
    <property type="match status" value="1"/>
</dbReference>
<dbReference type="GO" id="GO:0003677">
    <property type="term" value="F:DNA binding"/>
    <property type="evidence" value="ECO:0007669"/>
    <property type="project" value="UniProtKB-UniRule"/>
</dbReference>
<reference evidence="5 6" key="1">
    <citation type="submission" date="2018-03" db="EMBL/GenBank/DDBJ databases">
        <title>The draft genome of Sphingosinicella sp. GL-C-18.</title>
        <authorList>
            <person name="Liu L."/>
            <person name="Li L."/>
            <person name="Liang L."/>
            <person name="Zhang X."/>
            <person name="Wang T."/>
        </authorList>
    </citation>
    <scope>NUCLEOTIDE SEQUENCE [LARGE SCALE GENOMIC DNA]</scope>
    <source>
        <strain evidence="5 6">GL-C-18</strain>
    </source>
</reference>
<dbReference type="RefSeq" id="WP_106512474.1">
    <property type="nucleotide sequence ID" value="NZ_PXYI01000002.1"/>
</dbReference>
<dbReference type="Gene3D" id="1.10.357.10">
    <property type="entry name" value="Tetracycline Repressor, domain 2"/>
    <property type="match status" value="1"/>
</dbReference>
<sequence length="240" mass="27050">MPTARRDLRSSPGEPASPPARKTGRRSDADRARDAEETRENILGVATREFADKGLSGARIDEIAEKTQTSKRMIYYYFNSKEALYRAVIEREYGRIRDSESALGLESLPAIEALAGLIRQTFDWHIQHPDFVRLVMNENIHFAEYIGDVQGIQERNESVIASLSAILARGEQEGVMRRGIDPVDLHMNISALCFYTVSNRHTFLKVFGRDMGAPGVAKRRREQIVDIICGWCRAGQAPKI</sequence>
<dbReference type="PANTHER" id="PTHR30328:SF54">
    <property type="entry name" value="HTH-TYPE TRANSCRIPTIONAL REPRESSOR SCO4008"/>
    <property type="match status" value="1"/>
</dbReference>
<gene>
    <name evidence="5" type="ORF">C7I55_07095</name>
</gene>
<feature type="compositionally biased region" description="Basic and acidic residues" evidence="3">
    <location>
        <begin position="25"/>
        <end position="38"/>
    </location>
</feature>
<comment type="caution">
    <text evidence="5">The sequence shown here is derived from an EMBL/GenBank/DDBJ whole genome shotgun (WGS) entry which is preliminary data.</text>
</comment>
<evidence type="ECO:0000313" key="6">
    <source>
        <dbReference type="Proteomes" id="UP000241167"/>
    </source>
</evidence>
<dbReference type="PRINTS" id="PR00455">
    <property type="entry name" value="HTHTETR"/>
</dbReference>